<comment type="similarity">
    <text evidence="1">Belongs to the GSP E family.</text>
</comment>
<dbReference type="SMART" id="SM00382">
    <property type="entry name" value="AAA"/>
    <property type="match status" value="1"/>
</dbReference>
<dbReference type="Gene3D" id="3.30.450.90">
    <property type="match status" value="1"/>
</dbReference>
<dbReference type="PANTHER" id="PTHR30486:SF16">
    <property type="entry name" value="TWITCHING MOTILITY PROTEIN PILT"/>
    <property type="match status" value="1"/>
</dbReference>
<name>S0FLW9_RUMCE</name>
<evidence type="ECO:0000313" key="3">
    <source>
        <dbReference type="EMBL" id="EMS71306.1"/>
    </source>
</evidence>
<dbReference type="PATRIC" id="fig|1195236.3.peg.3130"/>
<gene>
    <name evidence="3" type="ORF">CTER_2810</name>
</gene>
<dbReference type="EMBL" id="AORV01000039">
    <property type="protein sequence ID" value="EMS71306.1"/>
    <property type="molecule type" value="Genomic_DNA"/>
</dbReference>
<evidence type="ECO:0000259" key="2">
    <source>
        <dbReference type="PROSITE" id="PS00662"/>
    </source>
</evidence>
<dbReference type="GO" id="GO:0016887">
    <property type="term" value="F:ATP hydrolysis activity"/>
    <property type="evidence" value="ECO:0007669"/>
    <property type="project" value="InterPro"/>
</dbReference>
<dbReference type="NCBIfam" id="TIGR01420">
    <property type="entry name" value="pilT_fam"/>
    <property type="match status" value="1"/>
</dbReference>
<evidence type="ECO:0000256" key="1">
    <source>
        <dbReference type="ARBA" id="ARBA00006611"/>
    </source>
</evidence>
<protein>
    <submittedName>
        <fullName evidence="3">Pilus retraction protein PilT</fullName>
    </submittedName>
</protein>
<dbReference type="SUPFAM" id="SSF52540">
    <property type="entry name" value="P-loop containing nucleoside triphosphate hydrolases"/>
    <property type="match status" value="1"/>
</dbReference>
<dbReference type="PROSITE" id="PS00662">
    <property type="entry name" value="T2SP_E"/>
    <property type="match status" value="1"/>
</dbReference>
<dbReference type="AlphaFoldDB" id="S0FLW9"/>
<proteinExistence type="inferred from homology"/>
<dbReference type="Proteomes" id="UP000014155">
    <property type="component" value="Unassembled WGS sequence"/>
</dbReference>
<dbReference type="InterPro" id="IPR001482">
    <property type="entry name" value="T2SS/T4SS_dom"/>
</dbReference>
<dbReference type="GO" id="GO:0005524">
    <property type="term" value="F:ATP binding"/>
    <property type="evidence" value="ECO:0007669"/>
    <property type="project" value="InterPro"/>
</dbReference>
<organism evidence="3 4">
    <name type="scientific">Ruminiclostridium cellobioparum subsp. termitidis CT1112</name>
    <dbReference type="NCBI Taxonomy" id="1195236"/>
    <lineage>
        <taxon>Bacteria</taxon>
        <taxon>Bacillati</taxon>
        <taxon>Bacillota</taxon>
        <taxon>Clostridia</taxon>
        <taxon>Eubacteriales</taxon>
        <taxon>Oscillospiraceae</taxon>
        <taxon>Ruminiclostridium</taxon>
    </lineage>
</organism>
<dbReference type="InterPro" id="IPR027417">
    <property type="entry name" value="P-loop_NTPase"/>
</dbReference>
<dbReference type="STRING" id="1195236.CTER_2810"/>
<reference evidence="3 4" key="1">
    <citation type="journal article" date="2013" name="Genome Announc.">
        <title>Draft Genome Sequence of the Cellulolytic, Mesophilic, Anaerobic Bacterium Clostridium termitidis Strain CT1112 (DSM 5398).</title>
        <authorList>
            <person name="Lal S."/>
            <person name="Ramachandran U."/>
            <person name="Zhang X."/>
            <person name="Munir R."/>
            <person name="Sparling R."/>
            <person name="Levin D.B."/>
        </authorList>
    </citation>
    <scope>NUCLEOTIDE SEQUENCE [LARGE SCALE GENOMIC DNA]</scope>
    <source>
        <strain evidence="3 4">CT1112</strain>
    </source>
</reference>
<comment type="caution">
    <text evidence="3">The sequence shown here is derived from an EMBL/GenBank/DDBJ whole genome shotgun (WGS) entry which is preliminary data.</text>
</comment>
<dbReference type="RefSeq" id="WP_004626590.1">
    <property type="nucleotide sequence ID" value="NZ_AORV01000039.1"/>
</dbReference>
<dbReference type="InterPro" id="IPR003593">
    <property type="entry name" value="AAA+_ATPase"/>
</dbReference>
<dbReference type="PANTHER" id="PTHR30486">
    <property type="entry name" value="TWITCHING MOTILITY PROTEIN PILT"/>
    <property type="match status" value="1"/>
</dbReference>
<dbReference type="Pfam" id="PF00437">
    <property type="entry name" value="T2SSE"/>
    <property type="match status" value="1"/>
</dbReference>
<evidence type="ECO:0000313" key="4">
    <source>
        <dbReference type="Proteomes" id="UP000014155"/>
    </source>
</evidence>
<sequence>MDLNEILNECFIRKASDVHITTGIPVVYRINGELLYRDNRNLTADDCEDLARQCVGDKAYSVFVSHGEMDTSYALSSTGRFRVNLFKQRGSVAIALRSIAFEIPRIEMLGLPPIVYQFATKHRGLVLVTGPTGSGKSTSLAAMIDYINTNRKCHILTIEDPIEYMHRHKKSVVNQREIGNDTVSYAKALRAALREDPDVILIGEMRDLETISIALTAAETGHLVFSTLHTIGAAKTIDRIVDVFPPHQQPQVRNQLSTVLQGIISQQLIINSDGHGRCVATEVMTLTSATSNLIREAKTPQINSCIYNGAQHGMHSMDTSLANLYRSGKISYESACQCAIDADNLKKILIV</sequence>
<accession>S0FLW9</accession>
<dbReference type="eggNOG" id="COG2805">
    <property type="taxonomic scope" value="Bacteria"/>
</dbReference>
<dbReference type="InterPro" id="IPR006321">
    <property type="entry name" value="PilT/PilU"/>
</dbReference>
<dbReference type="CDD" id="cd01131">
    <property type="entry name" value="PilT"/>
    <property type="match status" value="1"/>
</dbReference>
<dbReference type="Gene3D" id="3.40.50.300">
    <property type="entry name" value="P-loop containing nucleotide triphosphate hydrolases"/>
    <property type="match status" value="1"/>
</dbReference>
<keyword evidence="4" id="KW-1185">Reference proteome</keyword>
<feature type="domain" description="Bacterial type II secretion system protein E" evidence="2">
    <location>
        <begin position="193"/>
        <end position="207"/>
    </location>
</feature>
<dbReference type="InterPro" id="IPR050921">
    <property type="entry name" value="T4SS_GSP_E_ATPase"/>
</dbReference>